<name>A0A159ZSH1_PSEFL</name>
<dbReference type="AlphaFoldDB" id="A0A159ZSH1"/>
<evidence type="ECO:0000259" key="1">
    <source>
        <dbReference type="Pfam" id="PF14534"/>
    </source>
</evidence>
<dbReference type="Proteomes" id="UP000076083">
    <property type="component" value="Chromosome"/>
</dbReference>
<gene>
    <name evidence="2" type="ORF">TK06_05030</name>
</gene>
<organism evidence="2 3">
    <name type="scientific">Pseudomonas fluorescens</name>
    <dbReference type="NCBI Taxonomy" id="294"/>
    <lineage>
        <taxon>Bacteria</taxon>
        <taxon>Pseudomonadati</taxon>
        <taxon>Pseudomonadota</taxon>
        <taxon>Gammaproteobacteria</taxon>
        <taxon>Pseudomonadales</taxon>
        <taxon>Pseudomonadaceae</taxon>
        <taxon>Pseudomonas</taxon>
    </lineage>
</organism>
<protein>
    <submittedName>
        <fullName evidence="2">DUF4440 domain-containing protein</fullName>
    </submittedName>
</protein>
<dbReference type="InterPro" id="IPR032710">
    <property type="entry name" value="NTF2-like_dom_sf"/>
</dbReference>
<feature type="domain" description="DUF4440" evidence="1">
    <location>
        <begin position="21"/>
        <end position="127"/>
    </location>
</feature>
<dbReference type="SUPFAM" id="SSF54427">
    <property type="entry name" value="NTF2-like"/>
    <property type="match status" value="1"/>
</dbReference>
<dbReference type="InterPro" id="IPR027843">
    <property type="entry name" value="DUF4440"/>
</dbReference>
<reference evidence="3" key="1">
    <citation type="submission" date="2016-04" db="EMBL/GenBank/DDBJ databases">
        <authorList>
            <person name="Ray J."/>
            <person name="Price M."/>
            <person name="Deutschbauer A."/>
        </authorList>
    </citation>
    <scope>NUCLEOTIDE SEQUENCE [LARGE SCALE GENOMIC DNA]</scope>
    <source>
        <strain evidence="3">FW300-N2E2</strain>
    </source>
</reference>
<dbReference type="Gene3D" id="3.10.450.50">
    <property type="match status" value="1"/>
</dbReference>
<dbReference type="EMBL" id="CP015225">
    <property type="protein sequence ID" value="AMZ70496.1"/>
    <property type="molecule type" value="Genomic_DNA"/>
</dbReference>
<sequence>MPTRDPKRPSMKNHNAVEELIRELESKRYEAIIAGDYIAFKAYAHPDLSYAHSTGVVDTLESYLDKCLGGFYVYHHIEHPIESIKVVGDIALVFGEMNGEITAGGVQKTLRNKALAVWEQRDGEWKLLAYQPTPIPT</sequence>
<evidence type="ECO:0000313" key="2">
    <source>
        <dbReference type="EMBL" id="AMZ70496.1"/>
    </source>
</evidence>
<proteinExistence type="predicted"/>
<evidence type="ECO:0000313" key="3">
    <source>
        <dbReference type="Proteomes" id="UP000076083"/>
    </source>
</evidence>
<dbReference type="Pfam" id="PF14534">
    <property type="entry name" value="DUF4440"/>
    <property type="match status" value="1"/>
</dbReference>
<reference evidence="2 3" key="2">
    <citation type="journal article" date="2018" name="Nature">
        <title>Mutant phenotypes for thousands of bacterial genes of unknown function.</title>
        <authorList>
            <person name="Price M.N."/>
            <person name="Wetmore K.M."/>
            <person name="Waters R.J."/>
            <person name="Callaghan M."/>
            <person name="Ray J."/>
            <person name="Liu H."/>
            <person name="Kuehl J.V."/>
            <person name="Melnyk R.A."/>
            <person name="Lamson J.S."/>
            <person name="Suh Y."/>
            <person name="Carlson H.K."/>
            <person name="Esquivel Z."/>
            <person name="Sadeeshkumar H."/>
            <person name="Chakraborty R."/>
            <person name="Zane G.M."/>
            <person name="Rubin B.E."/>
            <person name="Wall J.D."/>
            <person name="Visel A."/>
            <person name="Bristow J."/>
            <person name="Blow M.J."/>
            <person name="Arkin A.P."/>
            <person name="Deutschbauer A.M."/>
        </authorList>
    </citation>
    <scope>NUCLEOTIDE SEQUENCE [LARGE SCALE GENOMIC DNA]</scope>
    <source>
        <strain evidence="2 3">FW300-N2E2</strain>
    </source>
</reference>
<accession>A0A159ZSH1</accession>